<organism evidence="11 12">
    <name type="scientific">Aphidius gifuensis</name>
    <name type="common">Parasitoid wasp</name>
    <dbReference type="NCBI Taxonomy" id="684658"/>
    <lineage>
        <taxon>Eukaryota</taxon>
        <taxon>Metazoa</taxon>
        <taxon>Ecdysozoa</taxon>
        <taxon>Arthropoda</taxon>
        <taxon>Hexapoda</taxon>
        <taxon>Insecta</taxon>
        <taxon>Pterygota</taxon>
        <taxon>Neoptera</taxon>
        <taxon>Endopterygota</taxon>
        <taxon>Hymenoptera</taxon>
        <taxon>Apocrita</taxon>
        <taxon>Ichneumonoidea</taxon>
        <taxon>Braconidae</taxon>
        <taxon>Aphidiinae</taxon>
        <taxon>Aphidius</taxon>
    </lineage>
</organism>
<keyword evidence="12" id="KW-1185">Reference proteome</keyword>
<evidence type="ECO:0000256" key="1">
    <source>
        <dbReference type="ARBA" id="ARBA00004613"/>
    </source>
</evidence>
<evidence type="ECO:0000256" key="8">
    <source>
        <dbReference type="ARBA" id="ARBA00023180"/>
    </source>
</evidence>
<dbReference type="PANTHER" id="PTHR11802:SF3">
    <property type="entry name" value="RETINOID-INDUCIBLE SERINE CARBOXYPEPTIDASE"/>
    <property type="match status" value="1"/>
</dbReference>
<evidence type="ECO:0000313" key="11">
    <source>
        <dbReference type="EMBL" id="KAF7988459.1"/>
    </source>
</evidence>
<feature type="signal peptide" evidence="10">
    <location>
        <begin position="1"/>
        <end position="22"/>
    </location>
</feature>
<evidence type="ECO:0000256" key="5">
    <source>
        <dbReference type="ARBA" id="ARBA00022670"/>
    </source>
</evidence>
<dbReference type="GO" id="GO:0004185">
    <property type="term" value="F:serine-type carboxypeptidase activity"/>
    <property type="evidence" value="ECO:0007669"/>
    <property type="project" value="UniProtKB-UniRule"/>
</dbReference>
<comment type="function">
    <text evidence="9">May be involved in vascular wall and kidney homeostasis.</text>
</comment>
<comment type="subcellular location">
    <subcellularLocation>
        <location evidence="1">Secreted</location>
    </subcellularLocation>
</comment>
<dbReference type="EMBL" id="JACMRX010000005">
    <property type="protein sequence ID" value="KAF7988459.1"/>
    <property type="molecule type" value="Genomic_DNA"/>
</dbReference>
<feature type="chain" id="PRO_5033097906" description="Carboxypeptidase" evidence="10">
    <location>
        <begin position="23"/>
        <end position="425"/>
    </location>
</feature>
<keyword evidence="4 10" id="KW-0121">Carboxypeptidase</keyword>
<dbReference type="InterPro" id="IPR029058">
    <property type="entry name" value="AB_hydrolase_fold"/>
</dbReference>
<dbReference type="PRINTS" id="PR00724">
    <property type="entry name" value="CRBOXYPTASEC"/>
</dbReference>
<comment type="similarity">
    <text evidence="2 10">Belongs to the peptidase S10 family.</text>
</comment>
<evidence type="ECO:0000256" key="10">
    <source>
        <dbReference type="RuleBase" id="RU361156"/>
    </source>
</evidence>
<gene>
    <name evidence="11" type="ORF">HCN44_001032</name>
</gene>
<evidence type="ECO:0000313" key="12">
    <source>
        <dbReference type="Proteomes" id="UP000639338"/>
    </source>
</evidence>
<evidence type="ECO:0000256" key="4">
    <source>
        <dbReference type="ARBA" id="ARBA00022645"/>
    </source>
</evidence>
<dbReference type="Pfam" id="PF00450">
    <property type="entry name" value="Peptidase_S10"/>
    <property type="match status" value="1"/>
</dbReference>
<keyword evidence="5 10" id="KW-0645">Protease</keyword>
<dbReference type="Gene3D" id="3.40.50.1820">
    <property type="entry name" value="alpha/beta hydrolase"/>
    <property type="match status" value="1"/>
</dbReference>
<evidence type="ECO:0000256" key="9">
    <source>
        <dbReference type="ARBA" id="ARBA00055847"/>
    </source>
</evidence>
<dbReference type="PANTHER" id="PTHR11802">
    <property type="entry name" value="SERINE PROTEASE FAMILY S10 SERINE CARBOXYPEPTIDASE"/>
    <property type="match status" value="1"/>
</dbReference>
<dbReference type="GO" id="GO:0006508">
    <property type="term" value="P:proteolysis"/>
    <property type="evidence" value="ECO:0007669"/>
    <property type="project" value="UniProtKB-KW"/>
</dbReference>
<dbReference type="InterPro" id="IPR001563">
    <property type="entry name" value="Peptidase_S10"/>
</dbReference>
<keyword evidence="7 10" id="KW-0378">Hydrolase</keyword>
<dbReference type="AlphaFoldDB" id="A0A835CMJ5"/>
<dbReference type="Proteomes" id="UP000639338">
    <property type="component" value="Unassembled WGS sequence"/>
</dbReference>
<dbReference type="OrthoDB" id="443318at2759"/>
<dbReference type="FunFam" id="3.40.50.1820:FF:000075">
    <property type="entry name" value="Carboxypeptidase"/>
    <property type="match status" value="1"/>
</dbReference>
<dbReference type="EC" id="3.4.16.-" evidence="10"/>
<evidence type="ECO:0000256" key="3">
    <source>
        <dbReference type="ARBA" id="ARBA00022525"/>
    </source>
</evidence>
<dbReference type="GO" id="GO:0005576">
    <property type="term" value="C:extracellular region"/>
    <property type="evidence" value="ECO:0007669"/>
    <property type="project" value="UniProtKB-SubCell"/>
</dbReference>
<evidence type="ECO:0000256" key="7">
    <source>
        <dbReference type="ARBA" id="ARBA00022801"/>
    </source>
</evidence>
<dbReference type="InterPro" id="IPR018202">
    <property type="entry name" value="Ser_caboxypep_ser_AS"/>
</dbReference>
<name>A0A835CMJ5_APHGI</name>
<protein>
    <recommendedName>
        <fullName evidence="10">Carboxypeptidase</fullName>
        <ecNumber evidence="10">3.4.16.-</ecNumber>
    </recommendedName>
</protein>
<sequence length="425" mass="48857">MFKFFFTVISLIIFLSHGQVHARKGYGNYEQEWDYVTVRPNAQMFWWLHYVNPLNSSTNGNFSVYEKPLLIWLQGGPGASSTGYGNFEELGPIDLDGNQRNHTWINDYNVLFIDNPIGSGFSHAESFSAYAKTNLEIAEDLLECIRNFYYKLPEFIDVPTYITAESYGGKMAAEFALLWFKEQKEKKIESNLKGVALGDSWISPIDSVISWAPFLLNTGMIDIRGYDLIQKSIEATKLAVEQERWQEATNLWGRTENVIMEIVNNIDFYNILEKKKPNDYFDIRDELLDKLMNSDVKEALGLNVTWGEQSSRVFSILSGDFMKPAVHIVERLLNETNLEIFVFTGQLDLIVATPGTLAWVEALKWHGKKKWETSERKTVVVDNIIEGYVKEYSNFKMYWINRSGHMVPADNPSAMKQILKHLTKG</sequence>
<accession>A0A835CMJ5</accession>
<evidence type="ECO:0000256" key="6">
    <source>
        <dbReference type="ARBA" id="ARBA00022729"/>
    </source>
</evidence>
<dbReference type="SUPFAM" id="SSF53474">
    <property type="entry name" value="alpha/beta-Hydrolases"/>
    <property type="match status" value="1"/>
</dbReference>
<evidence type="ECO:0000256" key="2">
    <source>
        <dbReference type="ARBA" id="ARBA00009431"/>
    </source>
</evidence>
<keyword evidence="6 10" id="KW-0732">Signal</keyword>
<proteinExistence type="inferred from homology"/>
<keyword evidence="8" id="KW-0325">Glycoprotein</keyword>
<dbReference type="PROSITE" id="PS00131">
    <property type="entry name" value="CARBOXYPEPT_SER_SER"/>
    <property type="match status" value="1"/>
</dbReference>
<comment type="caution">
    <text evidence="11">The sequence shown here is derived from an EMBL/GenBank/DDBJ whole genome shotgun (WGS) entry which is preliminary data.</text>
</comment>
<reference evidence="11 12" key="1">
    <citation type="submission" date="2020-08" db="EMBL/GenBank/DDBJ databases">
        <title>Aphidius gifuensis genome sequencing and assembly.</title>
        <authorList>
            <person name="Du Z."/>
        </authorList>
    </citation>
    <scope>NUCLEOTIDE SEQUENCE [LARGE SCALE GENOMIC DNA]</scope>
    <source>
        <strain evidence="11">YNYX2018</strain>
        <tissue evidence="11">Adults</tissue>
    </source>
</reference>
<keyword evidence="3" id="KW-0964">Secreted</keyword>